<dbReference type="Pfam" id="PF03720">
    <property type="entry name" value="UDPG_MGDP_dh_C"/>
    <property type="match status" value="1"/>
</dbReference>
<comment type="catalytic activity">
    <reaction evidence="6 8">
        <text>UDP-alpha-D-glucose + 2 NAD(+) + H2O = UDP-alpha-D-glucuronate + 2 NADH + 3 H(+)</text>
        <dbReference type="Rhea" id="RHEA:23596"/>
        <dbReference type="ChEBI" id="CHEBI:15377"/>
        <dbReference type="ChEBI" id="CHEBI:15378"/>
        <dbReference type="ChEBI" id="CHEBI:57540"/>
        <dbReference type="ChEBI" id="CHEBI:57945"/>
        <dbReference type="ChEBI" id="CHEBI:58052"/>
        <dbReference type="ChEBI" id="CHEBI:58885"/>
        <dbReference type="EC" id="1.1.1.22"/>
    </reaction>
</comment>
<feature type="binding site" evidence="10">
    <location>
        <position position="256"/>
    </location>
    <ligand>
        <name>substrate</name>
    </ligand>
</feature>
<dbReference type="PIRSF" id="PIRSF500134">
    <property type="entry name" value="UDPglc_DH_bac"/>
    <property type="match status" value="1"/>
</dbReference>
<dbReference type="SUPFAM" id="SSF51735">
    <property type="entry name" value="NAD(P)-binding Rossmann-fold domains"/>
    <property type="match status" value="1"/>
</dbReference>
<dbReference type="Pfam" id="PF00984">
    <property type="entry name" value="UDPG_MGDP_dh"/>
    <property type="match status" value="1"/>
</dbReference>
<evidence type="ECO:0000259" key="12">
    <source>
        <dbReference type="SMART" id="SM00984"/>
    </source>
</evidence>
<feature type="binding site" evidence="11">
    <location>
        <position position="122"/>
    </location>
    <ligand>
        <name>NAD(+)</name>
        <dbReference type="ChEBI" id="CHEBI:57540"/>
    </ligand>
</feature>
<dbReference type="GO" id="GO:0006065">
    <property type="term" value="P:UDP-glucuronate biosynthetic process"/>
    <property type="evidence" value="ECO:0007669"/>
    <property type="project" value="UniProtKB-UniPathway"/>
</dbReference>
<dbReference type="EC" id="1.1.1.22" evidence="3 8"/>
<comment type="pathway">
    <text evidence="1">Nucleotide-sugar biosynthesis; UDP-alpha-D-glucuronate biosynthesis; UDP-alpha-D-glucuronate from UDP-alpha-D-glucose: step 1/1.</text>
</comment>
<dbReference type="AlphaFoldDB" id="A0A1X7K9H2"/>
<dbReference type="InterPro" id="IPR036291">
    <property type="entry name" value="NAD(P)-bd_dom_sf"/>
</dbReference>
<evidence type="ECO:0000256" key="5">
    <source>
        <dbReference type="ARBA" id="ARBA00023027"/>
    </source>
</evidence>
<dbReference type="InterPro" id="IPR036220">
    <property type="entry name" value="UDP-Glc/GDP-Man_DH_C_sf"/>
</dbReference>
<dbReference type="SMART" id="SM00984">
    <property type="entry name" value="UDPG_MGDP_dh_C"/>
    <property type="match status" value="1"/>
</dbReference>
<dbReference type="STRING" id="1852522.SAMN06295960_2223"/>
<keyword evidence="4 8" id="KW-0560">Oxidoreductase</keyword>
<evidence type="ECO:0000256" key="6">
    <source>
        <dbReference type="ARBA" id="ARBA00047473"/>
    </source>
</evidence>
<name>A0A1X7K9H2_9BACL</name>
<gene>
    <name evidence="13" type="ORF">SAMN06295960_2223</name>
</gene>
<sequence length="441" mass="48033">MRRLAVIGTGYVGLVTGSCFADIGNQVICCDIDASKIEKLNQGIIPIYEPGLQEMVVNNQAEGRLAFTTNIAEAVKQSDIIYIAVGTPMSPHGEADLTYIYAAAKSIAEAMQDYKIIVIKSTVPVGTGRSVQMLIAEHTPHPFDMVSNPEFLREGSALKDCMSMERAVIGATHSRAADAIEELHAPFRTLVYRTSLESAEMIKYAANAFLATKISFINEIANLCEETGANVAEVSTGMGLDSRIGSQFLQAGIGYGGSCFPKDTEALRFICSKSGVSSRLINAVIETNAKQRYVVLNKLQHALGNMQGRTIAVLGLAFKPNTDDMRYAPSVDLIPELVARGAHVKAYDPIALDEAKKWIQEDILYTQDMYEAVADADACLILTEWDQVKSMDLARLYSLMRQAVIVDGRNCFSLDEMSSHGFYYSSIGRAVVHSQLEVGIG</sequence>
<feature type="binding site" evidence="10">
    <location>
        <begin position="248"/>
        <end position="252"/>
    </location>
    <ligand>
        <name>substrate</name>
    </ligand>
</feature>
<dbReference type="InterPro" id="IPR008927">
    <property type="entry name" value="6-PGluconate_DH-like_C_sf"/>
</dbReference>
<evidence type="ECO:0000256" key="11">
    <source>
        <dbReference type="PIRSR" id="PIRSR500134-3"/>
    </source>
</evidence>
<dbReference type="InterPro" id="IPR028357">
    <property type="entry name" value="UDPglc_DH_bac"/>
</dbReference>
<dbReference type="PROSITE" id="PS51257">
    <property type="entry name" value="PROKAR_LIPOPROTEIN"/>
    <property type="match status" value="1"/>
</dbReference>
<dbReference type="NCBIfam" id="NF047673">
    <property type="entry name" value="TeichurnBiosyTuaD"/>
    <property type="match status" value="1"/>
</dbReference>
<feature type="binding site" evidence="11">
    <location>
        <position position="262"/>
    </location>
    <ligand>
        <name>NAD(+)</name>
        <dbReference type="ChEBI" id="CHEBI:57540"/>
    </ligand>
</feature>
<dbReference type="InterPro" id="IPR014026">
    <property type="entry name" value="UDP-Glc/GDP-Man_DH_dimer"/>
</dbReference>
<comment type="similarity">
    <text evidence="2 8">Belongs to the UDP-glucose/GDP-mannose dehydrogenase family.</text>
</comment>
<feature type="binding site" evidence="11">
    <location>
        <position position="87"/>
    </location>
    <ligand>
        <name>NAD(+)</name>
        <dbReference type="ChEBI" id="CHEBI:57540"/>
    </ligand>
</feature>
<dbReference type="PANTHER" id="PTHR43750:SF3">
    <property type="entry name" value="UDP-GLUCOSE 6-DEHYDROGENASE TUAD"/>
    <property type="match status" value="1"/>
</dbReference>
<feature type="binding site" evidence="10">
    <location>
        <begin position="151"/>
        <end position="154"/>
    </location>
    <ligand>
        <name>substrate</name>
    </ligand>
</feature>
<dbReference type="GO" id="GO:0003979">
    <property type="term" value="F:UDP-glucose 6-dehydrogenase activity"/>
    <property type="evidence" value="ECO:0007669"/>
    <property type="project" value="UniProtKB-EC"/>
</dbReference>
<keyword evidence="14" id="KW-1185">Reference proteome</keyword>
<feature type="binding site" evidence="10">
    <location>
        <position position="203"/>
    </location>
    <ligand>
        <name>substrate</name>
    </ligand>
</feature>
<dbReference type="EMBL" id="FXAZ01000002">
    <property type="protein sequence ID" value="SMG37461.1"/>
    <property type="molecule type" value="Genomic_DNA"/>
</dbReference>
<dbReference type="NCBIfam" id="TIGR03026">
    <property type="entry name" value="NDP-sugDHase"/>
    <property type="match status" value="1"/>
</dbReference>
<proteinExistence type="inferred from homology"/>
<dbReference type="RefSeq" id="WP_085494410.1">
    <property type="nucleotide sequence ID" value="NZ_FXAZ01000002.1"/>
</dbReference>
<feature type="active site" description="Nucleophile" evidence="9">
    <location>
        <position position="259"/>
    </location>
</feature>
<evidence type="ECO:0000256" key="8">
    <source>
        <dbReference type="PIRNR" id="PIRNR000124"/>
    </source>
</evidence>
<evidence type="ECO:0000256" key="9">
    <source>
        <dbReference type="PIRSR" id="PIRSR500134-1"/>
    </source>
</evidence>
<dbReference type="Pfam" id="PF03721">
    <property type="entry name" value="UDPG_MGDP_dh_N"/>
    <property type="match status" value="1"/>
</dbReference>
<feature type="binding site" evidence="11">
    <location>
        <position position="36"/>
    </location>
    <ligand>
        <name>NAD(+)</name>
        <dbReference type="ChEBI" id="CHEBI:57540"/>
    </ligand>
</feature>
<comment type="function">
    <text evidence="7">Catalyzes the conversion of UDP-glucose into UDP-glucuronate, one of the precursors of teichuronic acid.</text>
</comment>
<protein>
    <recommendedName>
        <fullName evidence="3 8">UDP-glucose 6-dehydrogenase</fullName>
        <ecNumber evidence="3 8">1.1.1.22</ecNumber>
    </recommendedName>
</protein>
<dbReference type="InterPro" id="IPR014027">
    <property type="entry name" value="UDP-Glc/GDP-Man_DH_C"/>
</dbReference>
<evidence type="ECO:0000256" key="3">
    <source>
        <dbReference type="ARBA" id="ARBA00012954"/>
    </source>
</evidence>
<feature type="domain" description="UDP-glucose/GDP-mannose dehydrogenase C-terminal" evidence="12">
    <location>
        <begin position="312"/>
        <end position="414"/>
    </location>
</feature>
<keyword evidence="5 8" id="KW-0520">NAD</keyword>
<reference evidence="13 14" key="1">
    <citation type="submission" date="2017-04" db="EMBL/GenBank/DDBJ databases">
        <authorList>
            <person name="Afonso C.L."/>
            <person name="Miller P.J."/>
            <person name="Scott M.A."/>
            <person name="Spackman E."/>
            <person name="Goraichik I."/>
            <person name="Dimitrov K.M."/>
            <person name="Suarez D.L."/>
            <person name="Swayne D.E."/>
        </authorList>
    </citation>
    <scope>NUCLEOTIDE SEQUENCE [LARGE SCALE GENOMIC DNA]</scope>
    <source>
        <strain evidence="13 14">11</strain>
    </source>
</reference>
<feature type="binding site" evidence="11">
    <location>
        <position position="154"/>
    </location>
    <ligand>
        <name>NAD(+)</name>
        <dbReference type="ChEBI" id="CHEBI:57540"/>
    </ligand>
</feature>
<dbReference type="SUPFAM" id="SSF48179">
    <property type="entry name" value="6-phosphogluconate dehydrogenase C-terminal domain-like"/>
    <property type="match status" value="1"/>
</dbReference>
<dbReference type="GO" id="GO:0051287">
    <property type="term" value="F:NAD binding"/>
    <property type="evidence" value="ECO:0007669"/>
    <property type="project" value="InterPro"/>
</dbReference>
<dbReference type="FunFam" id="1.20.5.100:FF:000001">
    <property type="entry name" value="UDP-glucose 6-dehydrogenase"/>
    <property type="match status" value="1"/>
</dbReference>
<dbReference type="PANTHER" id="PTHR43750">
    <property type="entry name" value="UDP-GLUCOSE 6-DEHYDROGENASE TUAD"/>
    <property type="match status" value="1"/>
</dbReference>
<evidence type="ECO:0000256" key="1">
    <source>
        <dbReference type="ARBA" id="ARBA00004701"/>
    </source>
</evidence>
<dbReference type="SUPFAM" id="SSF52413">
    <property type="entry name" value="UDP-glucose/GDP-mannose dehydrogenase C-terminal domain"/>
    <property type="match status" value="1"/>
</dbReference>
<dbReference type="InterPro" id="IPR001732">
    <property type="entry name" value="UDP-Glc/GDP-Man_DH_N"/>
</dbReference>
<feature type="binding site" evidence="10">
    <location>
        <position position="319"/>
    </location>
    <ligand>
        <name>substrate</name>
    </ligand>
</feature>
<accession>A0A1X7K9H2</accession>
<dbReference type="OrthoDB" id="9803238at2"/>
<evidence type="ECO:0000256" key="4">
    <source>
        <dbReference type="ARBA" id="ARBA00023002"/>
    </source>
</evidence>
<evidence type="ECO:0000313" key="13">
    <source>
        <dbReference type="EMBL" id="SMG37461.1"/>
    </source>
</evidence>
<evidence type="ECO:0000313" key="14">
    <source>
        <dbReference type="Proteomes" id="UP000193834"/>
    </source>
</evidence>
<organism evidence="13 14">
    <name type="scientific">Paenibacillus aquistagni</name>
    <dbReference type="NCBI Taxonomy" id="1852522"/>
    <lineage>
        <taxon>Bacteria</taxon>
        <taxon>Bacillati</taxon>
        <taxon>Bacillota</taxon>
        <taxon>Bacilli</taxon>
        <taxon>Bacillales</taxon>
        <taxon>Paenibacillaceae</taxon>
        <taxon>Paenibacillus</taxon>
    </lineage>
</organism>
<evidence type="ECO:0000256" key="10">
    <source>
        <dbReference type="PIRSR" id="PIRSR500134-2"/>
    </source>
</evidence>
<dbReference type="UniPathway" id="UPA00038">
    <property type="reaction ID" value="UER00491"/>
</dbReference>
<dbReference type="Proteomes" id="UP000193834">
    <property type="component" value="Unassembled WGS sequence"/>
</dbReference>
<dbReference type="PIRSF" id="PIRSF000124">
    <property type="entry name" value="UDPglc_GDPman_dh"/>
    <property type="match status" value="1"/>
</dbReference>
<feature type="binding site" evidence="11">
    <location>
        <position position="326"/>
    </location>
    <ligand>
        <name>NAD(+)</name>
        <dbReference type="ChEBI" id="CHEBI:57540"/>
    </ligand>
</feature>
<feature type="binding site" evidence="11">
    <location>
        <position position="31"/>
    </location>
    <ligand>
        <name>NAD(+)</name>
        <dbReference type="ChEBI" id="CHEBI:57540"/>
    </ligand>
</feature>
<dbReference type="InterPro" id="IPR017476">
    <property type="entry name" value="UDP-Glc/GDP-Man"/>
</dbReference>
<evidence type="ECO:0000256" key="7">
    <source>
        <dbReference type="ARBA" id="ARBA00053241"/>
    </source>
</evidence>
<dbReference type="GO" id="GO:0000271">
    <property type="term" value="P:polysaccharide biosynthetic process"/>
    <property type="evidence" value="ECO:0007669"/>
    <property type="project" value="InterPro"/>
</dbReference>
<evidence type="ECO:0000256" key="2">
    <source>
        <dbReference type="ARBA" id="ARBA00006601"/>
    </source>
</evidence>
<dbReference type="Gene3D" id="1.20.5.100">
    <property type="entry name" value="Cytochrome c1, transmembrane anchor, C-terminal"/>
    <property type="match status" value="1"/>
</dbReference>
<dbReference type="Gene3D" id="3.40.50.720">
    <property type="entry name" value="NAD(P)-binding Rossmann-like Domain"/>
    <property type="match status" value="2"/>
</dbReference>